<dbReference type="Pfam" id="PF00400">
    <property type="entry name" value="WD40"/>
    <property type="match status" value="2"/>
</dbReference>
<dbReference type="PANTHER" id="PTHR16038">
    <property type="entry name" value="NOP SEVEN ASSOCIATED PROTEIN 1"/>
    <property type="match status" value="1"/>
</dbReference>
<dbReference type="InterPro" id="IPR036322">
    <property type="entry name" value="WD40_repeat_dom_sf"/>
</dbReference>
<dbReference type="InterPro" id="IPR037379">
    <property type="entry name" value="WDR74/Nsa1"/>
</dbReference>
<evidence type="ECO:0000313" key="3">
    <source>
        <dbReference type="Proteomes" id="UP000050794"/>
    </source>
</evidence>
<sequence length="476" mass="53262">MTASATAIYDGLVTPTGMESVSFRDGAFKNVNSVRTLKPTSDEITSMCWSGQDQAALLTAQMDRQLKIYDSVNNTYTSMFKLEGGNGAVKGIHAPNNGSIVSAVESGELRIWKSTGEMVSELNAGNNLLVMVGNDAVEGQYATGGRENPLKVWDVQCGQKIFTAKNVRPDSLQLRVPIWDTDIRFLPDSQNIVTTTGKYQIRVYDPRAQRRPVKEMEWLKEPLTAMSLCSSPMHIIAGNTRGEMGLFDLRNKMHMVCKLKGFAGSVRGIDAHSSAPYVASCSIDRFVRLHDMTTKKVIKKVYCKARLNKILVRNNLSIVNNQAVKKEELDNYEEDWKKIQAGGDADITDSDDASTSGEDEALWNDMRESVELKSKRKRVLFDEDEKTALTKKERLESRIKRKREKENNQEEGSFGSSAKKGKAEEHGEREHETENDSAVIERTKRGELKKLKRSGNGANNDEILPKRFHCATELNV</sequence>
<dbReference type="WBParaSite" id="TCNE_0001767101-mRNA-1">
    <property type="protein sequence ID" value="TCNE_0001767101-mRNA-1"/>
    <property type="gene ID" value="TCNE_0001767101"/>
</dbReference>
<gene>
    <name evidence="2" type="ORF">TCNE_LOCUS17670</name>
</gene>
<feature type="compositionally biased region" description="Basic and acidic residues" evidence="1">
    <location>
        <begin position="395"/>
        <end position="408"/>
    </location>
</feature>
<organism evidence="3 4">
    <name type="scientific">Toxocara canis</name>
    <name type="common">Canine roundworm</name>
    <dbReference type="NCBI Taxonomy" id="6265"/>
    <lineage>
        <taxon>Eukaryota</taxon>
        <taxon>Metazoa</taxon>
        <taxon>Ecdysozoa</taxon>
        <taxon>Nematoda</taxon>
        <taxon>Chromadorea</taxon>
        <taxon>Rhabditida</taxon>
        <taxon>Spirurina</taxon>
        <taxon>Ascaridomorpha</taxon>
        <taxon>Ascaridoidea</taxon>
        <taxon>Toxocaridae</taxon>
        <taxon>Toxocara</taxon>
    </lineage>
</organism>
<name>A0A183VAA0_TOXCA</name>
<evidence type="ECO:0000256" key="1">
    <source>
        <dbReference type="SAM" id="MobiDB-lite"/>
    </source>
</evidence>
<reference evidence="4" key="1">
    <citation type="submission" date="2016-06" db="UniProtKB">
        <authorList>
            <consortium name="WormBaseParasite"/>
        </authorList>
    </citation>
    <scope>IDENTIFICATION</scope>
</reference>
<dbReference type="InterPro" id="IPR001680">
    <property type="entry name" value="WD40_rpt"/>
</dbReference>
<dbReference type="AlphaFoldDB" id="A0A183VAA0"/>
<accession>A0A183VAA0</accession>
<dbReference type="GO" id="GO:0030687">
    <property type="term" value="C:preribosome, large subunit precursor"/>
    <property type="evidence" value="ECO:0007669"/>
    <property type="project" value="TreeGrafter"/>
</dbReference>
<dbReference type="Proteomes" id="UP000050794">
    <property type="component" value="Unassembled WGS sequence"/>
</dbReference>
<feature type="compositionally biased region" description="Basic and acidic residues" evidence="1">
    <location>
        <begin position="421"/>
        <end position="449"/>
    </location>
</feature>
<feature type="region of interest" description="Disordered" evidence="1">
    <location>
        <begin position="395"/>
        <end position="476"/>
    </location>
</feature>
<feature type="compositionally biased region" description="Acidic residues" evidence="1">
    <location>
        <begin position="346"/>
        <end position="362"/>
    </location>
</feature>
<proteinExistence type="predicted"/>
<dbReference type="PANTHER" id="PTHR16038:SF4">
    <property type="entry name" value="WD REPEAT-CONTAINING PROTEIN 74"/>
    <property type="match status" value="1"/>
</dbReference>
<dbReference type="SUPFAM" id="SSF50978">
    <property type="entry name" value="WD40 repeat-like"/>
    <property type="match status" value="1"/>
</dbReference>
<evidence type="ECO:0000313" key="2">
    <source>
        <dbReference type="EMBL" id="VDM48991.1"/>
    </source>
</evidence>
<dbReference type="GO" id="GO:0005730">
    <property type="term" value="C:nucleolus"/>
    <property type="evidence" value="ECO:0007669"/>
    <property type="project" value="InterPro"/>
</dbReference>
<dbReference type="EMBL" id="UYWY01024669">
    <property type="protein sequence ID" value="VDM48991.1"/>
    <property type="molecule type" value="Genomic_DNA"/>
</dbReference>
<dbReference type="GO" id="GO:0042273">
    <property type="term" value="P:ribosomal large subunit biogenesis"/>
    <property type="evidence" value="ECO:0007669"/>
    <property type="project" value="InterPro"/>
</dbReference>
<dbReference type="InterPro" id="IPR015943">
    <property type="entry name" value="WD40/YVTN_repeat-like_dom_sf"/>
</dbReference>
<feature type="region of interest" description="Disordered" evidence="1">
    <location>
        <begin position="343"/>
        <end position="365"/>
    </location>
</feature>
<dbReference type="Gene3D" id="2.130.10.10">
    <property type="entry name" value="YVTN repeat-like/Quinoprotein amine dehydrogenase"/>
    <property type="match status" value="2"/>
</dbReference>
<protein>
    <submittedName>
        <fullName evidence="4">WD repeat-containing protein 74</fullName>
    </submittedName>
</protein>
<evidence type="ECO:0000313" key="4">
    <source>
        <dbReference type="WBParaSite" id="TCNE_0001767101-mRNA-1"/>
    </source>
</evidence>
<reference evidence="2 3" key="2">
    <citation type="submission" date="2018-11" db="EMBL/GenBank/DDBJ databases">
        <authorList>
            <consortium name="Pathogen Informatics"/>
        </authorList>
    </citation>
    <scope>NUCLEOTIDE SEQUENCE [LARGE SCALE GENOMIC DNA]</scope>
</reference>
<dbReference type="SMART" id="SM00320">
    <property type="entry name" value="WD40"/>
    <property type="match status" value="4"/>
</dbReference>
<keyword evidence="3" id="KW-1185">Reference proteome</keyword>